<dbReference type="GO" id="GO:0004888">
    <property type="term" value="F:transmembrane signaling receptor activity"/>
    <property type="evidence" value="ECO:0007669"/>
    <property type="project" value="InterPro"/>
</dbReference>
<dbReference type="PRINTS" id="PR00260">
    <property type="entry name" value="CHEMTRNSDUCR"/>
</dbReference>
<feature type="domain" description="HAMP" evidence="8">
    <location>
        <begin position="211"/>
        <end position="264"/>
    </location>
</feature>
<dbReference type="GO" id="GO:0007165">
    <property type="term" value="P:signal transduction"/>
    <property type="evidence" value="ECO:0007669"/>
    <property type="project" value="UniProtKB-KW"/>
</dbReference>
<keyword evidence="2" id="KW-0472">Membrane</keyword>
<dbReference type="InterPro" id="IPR000727">
    <property type="entry name" value="T_SNARE_dom"/>
</dbReference>
<dbReference type="Pfam" id="PF12729">
    <property type="entry name" value="4HB_MCP_1"/>
    <property type="match status" value="1"/>
</dbReference>
<keyword evidence="3 5" id="KW-0807">Transducer</keyword>
<dbReference type="InterPro" id="IPR004090">
    <property type="entry name" value="Chemotax_Me-accpt_rcpt"/>
</dbReference>
<dbReference type="InterPro" id="IPR004089">
    <property type="entry name" value="MCPsignal_dom"/>
</dbReference>
<evidence type="ECO:0000259" key="8">
    <source>
        <dbReference type="PROSITE" id="PS50885"/>
    </source>
</evidence>
<evidence type="ECO:0000256" key="4">
    <source>
        <dbReference type="ARBA" id="ARBA00029447"/>
    </source>
</evidence>
<dbReference type="SUPFAM" id="SSF58104">
    <property type="entry name" value="Methyl-accepting chemotaxis protein (MCP) signaling domain"/>
    <property type="match status" value="1"/>
</dbReference>
<evidence type="ECO:0000313" key="9">
    <source>
        <dbReference type="EMBL" id="KAA5608771.1"/>
    </source>
</evidence>
<keyword evidence="10" id="KW-1185">Reference proteome</keyword>
<dbReference type="Pfam" id="PF00015">
    <property type="entry name" value="MCPsignal"/>
    <property type="match status" value="1"/>
</dbReference>
<feature type="domain" description="Methyl-accepting transducer" evidence="6">
    <location>
        <begin position="304"/>
        <end position="540"/>
    </location>
</feature>
<evidence type="ECO:0000259" key="7">
    <source>
        <dbReference type="PROSITE" id="PS50192"/>
    </source>
</evidence>
<accession>A0A5M6IKI4</accession>
<dbReference type="Proteomes" id="UP000325255">
    <property type="component" value="Unassembled WGS sequence"/>
</dbReference>
<dbReference type="PROSITE" id="PS50885">
    <property type="entry name" value="HAMP"/>
    <property type="match status" value="1"/>
</dbReference>
<dbReference type="Gene3D" id="1.10.287.950">
    <property type="entry name" value="Methyl-accepting chemotaxis protein"/>
    <property type="match status" value="1"/>
</dbReference>
<evidence type="ECO:0000256" key="1">
    <source>
        <dbReference type="ARBA" id="ARBA00004429"/>
    </source>
</evidence>
<keyword evidence="2" id="KW-1003">Cell membrane</keyword>
<comment type="similarity">
    <text evidence="4">Belongs to the methyl-accepting chemotaxis (MCP) protein family.</text>
</comment>
<dbReference type="SMART" id="SM00283">
    <property type="entry name" value="MA"/>
    <property type="match status" value="1"/>
</dbReference>
<protein>
    <submittedName>
        <fullName evidence="9">HAMP domain-containing protein</fullName>
    </submittedName>
</protein>
<evidence type="ECO:0000256" key="5">
    <source>
        <dbReference type="PROSITE-ProRule" id="PRU00284"/>
    </source>
</evidence>
<dbReference type="GO" id="GO:0005886">
    <property type="term" value="C:plasma membrane"/>
    <property type="evidence" value="ECO:0007669"/>
    <property type="project" value="UniProtKB-SubCell"/>
</dbReference>
<dbReference type="PANTHER" id="PTHR32089:SF112">
    <property type="entry name" value="LYSOZYME-LIKE PROTEIN-RELATED"/>
    <property type="match status" value="1"/>
</dbReference>
<comment type="caution">
    <text evidence="9">The sequence shown here is derived from an EMBL/GenBank/DDBJ whole genome shotgun (WGS) entry which is preliminary data.</text>
</comment>
<dbReference type="InterPro" id="IPR003660">
    <property type="entry name" value="HAMP_dom"/>
</dbReference>
<reference evidence="9 10" key="1">
    <citation type="submission" date="2019-09" db="EMBL/GenBank/DDBJ databases">
        <title>Genome sequence of Rhodovastum atsumiense, a diverse member of the Acetobacteraceae family of non-sulfur purple photosynthetic bacteria.</title>
        <authorList>
            <person name="Meyer T."/>
            <person name="Kyndt J."/>
        </authorList>
    </citation>
    <scope>NUCLEOTIDE SEQUENCE [LARGE SCALE GENOMIC DNA]</scope>
    <source>
        <strain evidence="9 10">DSM 21279</strain>
    </source>
</reference>
<dbReference type="PANTHER" id="PTHR32089">
    <property type="entry name" value="METHYL-ACCEPTING CHEMOTAXIS PROTEIN MCPB"/>
    <property type="match status" value="1"/>
</dbReference>
<evidence type="ECO:0000256" key="2">
    <source>
        <dbReference type="ARBA" id="ARBA00022519"/>
    </source>
</evidence>
<sequence>MTTRSSIALGSKVRLAFAGLLLMVLMVGGTALYEALQMRAASADLARNRLPSMETIGRLIEAVTRFRSVQGSLIIATEADRPTLRGRMTEALADIEAARRDYQSLVDPGEETRVLLPAIDEAWRAYRAESAKLDAPGLDRDTAARILTVEIFPTFMKLREALQADVAYNQRQSKSGATTAEDAFTQAAWLIGGMTVLATLFAVLTSGWLNGNVVVPLLHAITVTRSLARRDYGFALPGLHRPDETGDLARAFDECRTALKDADAMAAAQVKDAEAKAGRATRLAELTRGFEARVGQMVGVLASAATELRETAQAMSGTASQTAERATAVTEAADKASGNVQTVAAAVEELVSSVAEITRQIDQSAAAADKVAGDARQTEAIVQSLANEAERIGQVIGLITGIAGQTNLLALNATIEAARAGEAGRGFAVVASEVKTLAGQTAKATEEIAGQIGQIQASTREAVVAIKTITTTISEVSATTAAIAAAVEEQGAATREIARNVQQAAAGTGEVTRNITAVDGAAQQTGEGARAVLTAAGDLSRQTESLSGEVNTFLAGVRAA</sequence>
<dbReference type="SMART" id="SM00304">
    <property type="entry name" value="HAMP"/>
    <property type="match status" value="1"/>
</dbReference>
<gene>
    <name evidence="9" type="ORF">F1189_27395</name>
</gene>
<dbReference type="PROSITE" id="PS50111">
    <property type="entry name" value="CHEMOTAXIS_TRANSDUC_2"/>
    <property type="match status" value="1"/>
</dbReference>
<dbReference type="PROSITE" id="PS50192">
    <property type="entry name" value="T_SNARE"/>
    <property type="match status" value="1"/>
</dbReference>
<dbReference type="OrthoDB" id="7295762at2"/>
<dbReference type="AlphaFoldDB" id="A0A5M6IKI4"/>
<dbReference type="RefSeq" id="WP_150044999.1">
    <property type="nucleotide sequence ID" value="NZ_OW485601.1"/>
</dbReference>
<dbReference type="EMBL" id="VWPK01000068">
    <property type="protein sequence ID" value="KAA5608771.1"/>
    <property type="molecule type" value="Genomic_DNA"/>
</dbReference>
<evidence type="ECO:0000259" key="6">
    <source>
        <dbReference type="PROSITE" id="PS50111"/>
    </source>
</evidence>
<name>A0A5M6IKI4_9PROT</name>
<dbReference type="GO" id="GO:0006935">
    <property type="term" value="P:chemotaxis"/>
    <property type="evidence" value="ECO:0007669"/>
    <property type="project" value="InterPro"/>
</dbReference>
<comment type="subcellular location">
    <subcellularLocation>
        <location evidence="1">Cell inner membrane</location>
        <topology evidence="1">Multi-pass membrane protein</topology>
    </subcellularLocation>
</comment>
<feature type="domain" description="T-SNARE coiled-coil homology" evidence="7">
    <location>
        <begin position="456"/>
        <end position="518"/>
    </location>
</feature>
<proteinExistence type="inferred from homology"/>
<evidence type="ECO:0000256" key="3">
    <source>
        <dbReference type="ARBA" id="ARBA00023224"/>
    </source>
</evidence>
<evidence type="ECO:0000313" key="10">
    <source>
        <dbReference type="Proteomes" id="UP000325255"/>
    </source>
</evidence>
<dbReference type="InterPro" id="IPR024478">
    <property type="entry name" value="HlyB_4HB_MCP"/>
</dbReference>
<organism evidence="9 10">
    <name type="scientific">Rhodovastum atsumiense</name>
    <dbReference type="NCBI Taxonomy" id="504468"/>
    <lineage>
        <taxon>Bacteria</taxon>
        <taxon>Pseudomonadati</taxon>
        <taxon>Pseudomonadota</taxon>
        <taxon>Alphaproteobacteria</taxon>
        <taxon>Acetobacterales</taxon>
        <taxon>Acetobacteraceae</taxon>
        <taxon>Rhodovastum</taxon>
    </lineage>
</organism>
<keyword evidence="2" id="KW-0997">Cell inner membrane</keyword>